<gene>
    <name evidence="8" type="ORF">DENIS_0202</name>
</gene>
<protein>
    <submittedName>
        <fullName evidence="8">Glutamate decarboxylase</fullName>
    </submittedName>
</protein>
<dbReference type="EMBL" id="BEXT01000001">
    <property type="protein sequence ID" value="GBC59266.1"/>
    <property type="molecule type" value="Genomic_DNA"/>
</dbReference>
<organism evidence="8 9">
    <name type="scientific">Desulfonema ishimotonii</name>
    <dbReference type="NCBI Taxonomy" id="45657"/>
    <lineage>
        <taxon>Bacteria</taxon>
        <taxon>Pseudomonadati</taxon>
        <taxon>Thermodesulfobacteriota</taxon>
        <taxon>Desulfobacteria</taxon>
        <taxon>Desulfobacterales</taxon>
        <taxon>Desulfococcaceae</taxon>
        <taxon>Desulfonema</taxon>
    </lineage>
</organism>
<keyword evidence="9" id="KW-1185">Reference proteome</keyword>
<dbReference type="GO" id="GO:0016831">
    <property type="term" value="F:carboxy-lyase activity"/>
    <property type="evidence" value="ECO:0007669"/>
    <property type="project" value="UniProtKB-KW"/>
</dbReference>
<dbReference type="PANTHER" id="PTHR45677:SF8">
    <property type="entry name" value="CYSTEINE SULFINIC ACID DECARBOXYLASE"/>
    <property type="match status" value="1"/>
</dbReference>
<reference evidence="9" key="2">
    <citation type="submission" date="2019-01" db="EMBL/GenBank/DDBJ databases">
        <title>Genome sequence of Desulfonema ishimotonii strain Tokyo 01.</title>
        <authorList>
            <person name="Fukui M."/>
        </authorList>
    </citation>
    <scope>NUCLEOTIDE SEQUENCE [LARGE SCALE GENOMIC DNA]</scope>
    <source>
        <strain evidence="9">Tokyo 01</strain>
    </source>
</reference>
<dbReference type="Gene3D" id="3.90.1150.10">
    <property type="entry name" value="Aspartate Aminotransferase, domain 1"/>
    <property type="match status" value="1"/>
</dbReference>
<dbReference type="Proteomes" id="UP000288096">
    <property type="component" value="Unassembled WGS sequence"/>
</dbReference>
<proteinExistence type="inferred from homology"/>
<evidence type="ECO:0000256" key="7">
    <source>
        <dbReference type="RuleBase" id="RU000382"/>
    </source>
</evidence>
<keyword evidence="5 7" id="KW-0456">Lyase</keyword>
<evidence type="ECO:0000256" key="1">
    <source>
        <dbReference type="ARBA" id="ARBA00001933"/>
    </source>
</evidence>
<dbReference type="InterPro" id="IPR015422">
    <property type="entry name" value="PyrdxlP-dep_Trfase_small"/>
</dbReference>
<evidence type="ECO:0000256" key="3">
    <source>
        <dbReference type="ARBA" id="ARBA00022793"/>
    </source>
</evidence>
<dbReference type="AlphaFoldDB" id="A0A401FQK7"/>
<evidence type="ECO:0000256" key="2">
    <source>
        <dbReference type="ARBA" id="ARBA00009533"/>
    </source>
</evidence>
<comment type="caution">
    <text evidence="8">The sequence shown here is derived from an EMBL/GenBank/DDBJ whole genome shotgun (WGS) entry which is preliminary data.</text>
</comment>
<dbReference type="SUPFAM" id="SSF53383">
    <property type="entry name" value="PLP-dependent transferases"/>
    <property type="match status" value="1"/>
</dbReference>
<dbReference type="InterPro" id="IPR015421">
    <property type="entry name" value="PyrdxlP-dep_Trfase_major"/>
</dbReference>
<evidence type="ECO:0000313" key="8">
    <source>
        <dbReference type="EMBL" id="GBC59266.1"/>
    </source>
</evidence>
<dbReference type="InterPro" id="IPR002129">
    <property type="entry name" value="PyrdxlP-dep_de-COase"/>
</dbReference>
<reference evidence="9" key="1">
    <citation type="submission" date="2017-11" db="EMBL/GenBank/DDBJ databases">
        <authorList>
            <person name="Watanabe M."/>
            <person name="Kojima H."/>
        </authorList>
    </citation>
    <scope>NUCLEOTIDE SEQUENCE [LARGE SCALE GENOMIC DNA]</scope>
    <source>
        <strain evidence="9">Tokyo 01</strain>
    </source>
</reference>
<comment type="cofactor">
    <cofactor evidence="1 6 7">
        <name>pyridoxal 5'-phosphate</name>
        <dbReference type="ChEBI" id="CHEBI:597326"/>
    </cofactor>
</comment>
<accession>A0A401FQK7</accession>
<evidence type="ECO:0000256" key="5">
    <source>
        <dbReference type="ARBA" id="ARBA00023239"/>
    </source>
</evidence>
<dbReference type="GO" id="GO:0005737">
    <property type="term" value="C:cytoplasm"/>
    <property type="evidence" value="ECO:0007669"/>
    <property type="project" value="TreeGrafter"/>
</dbReference>
<name>A0A401FQK7_9BACT</name>
<feature type="modified residue" description="N6-(pyridoxal phosphate)lysine" evidence="6">
    <location>
        <position position="344"/>
    </location>
</feature>
<dbReference type="InterPro" id="IPR015424">
    <property type="entry name" value="PyrdxlP-dep_Trfase"/>
</dbReference>
<evidence type="ECO:0000256" key="6">
    <source>
        <dbReference type="PIRSR" id="PIRSR602129-50"/>
    </source>
</evidence>
<sequence length="538" mass="59716">MNTEKTELIANWETLQRIFIRPENDAARTVLVKYMEQILFGLHDFLKAHVGITREASLEALSEQFKESRMGWHPDKKLADVIRGVIETIAPHAVNVASPYFVGHMTSAIPFFMVHLQTIVAALNQNPVKLETSKVVSILERQILAKIHRMIYRRDDGFYDTHIQNPDSTLGVFVADGTVANLTALWVARNTFFSPKEGFEGVEAEGMAAACQAFGYDRCVILVSRLGHYSLRKAGGVLGIGNANVIPIDADSQNRLDLRHLKSTIRALNGDARKTKILAVVGVAGTTETGTVDPLPEIARICRDNAIHFHADAAWGGPTLMSRKYSGLLKGIEQADSVTIDGHKQFYMPMGCGMIYFRDPHMADAIAYHAAYVIRPGSVDLGIRSLEGSRAANSLILGSALEVMGAGGYALLIDHGIDTARAFAEEIRRRPLFELMSPPRLNILTYRLFPEPLRHACETGDPRTRKAALEQADQINILVQRLQREAGNSFVSRTTLKRPGHEDAAVLRAVIMNPLTDIRILREILDEQEEIYRNHPEG</sequence>
<evidence type="ECO:0000256" key="4">
    <source>
        <dbReference type="ARBA" id="ARBA00022898"/>
    </source>
</evidence>
<dbReference type="PANTHER" id="PTHR45677">
    <property type="entry name" value="GLUTAMATE DECARBOXYLASE-RELATED"/>
    <property type="match status" value="1"/>
</dbReference>
<keyword evidence="3" id="KW-0210">Decarboxylase</keyword>
<dbReference type="GO" id="GO:0030170">
    <property type="term" value="F:pyridoxal phosphate binding"/>
    <property type="evidence" value="ECO:0007669"/>
    <property type="project" value="InterPro"/>
</dbReference>
<dbReference type="Gene3D" id="3.40.640.10">
    <property type="entry name" value="Type I PLP-dependent aspartate aminotransferase-like (Major domain)"/>
    <property type="match status" value="1"/>
</dbReference>
<dbReference type="GO" id="GO:0019752">
    <property type="term" value="P:carboxylic acid metabolic process"/>
    <property type="evidence" value="ECO:0007669"/>
    <property type="project" value="InterPro"/>
</dbReference>
<comment type="similarity">
    <text evidence="2 7">Belongs to the group II decarboxylase family.</text>
</comment>
<evidence type="ECO:0000313" key="9">
    <source>
        <dbReference type="Proteomes" id="UP000288096"/>
    </source>
</evidence>
<keyword evidence="4 6" id="KW-0663">Pyridoxal phosphate</keyword>
<dbReference type="Pfam" id="PF00282">
    <property type="entry name" value="Pyridoxal_deC"/>
    <property type="match status" value="1"/>
</dbReference>